<protein>
    <submittedName>
        <fullName evidence="10">Acyl-CoA dehydrogenase family protein</fullName>
    </submittedName>
</protein>
<name>A0A9D1DM13_9FIRM</name>
<dbReference type="InterPro" id="IPR006089">
    <property type="entry name" value="Acyl-CoA_DH_CS"/>
</dbReference>
<reference evidence="10" key="2">
    <citation type="journal article" date="2021" name="PeerJ">
        <title>Extensive microbial diversity within the chicken gut microbiome revealed by metagenomics and culture.</title>
        <authorList>
            <person name="Gilroy R."/>
            <person name="Ravi A."/>
            <person name="Getino M."/>
            <person name="Pursley I."/>
            <person name="Horton D.L."/>
            <person name="Alikhan N.F."/>
            <person name="Baker D."/>
            <person name="Gharbi K."/>
            <person name="Hall N."/>
            <person name="Watson M."/>
            <person name="Adriaenssens E.M."/>
            <person name="Foster-Nyarko E."/>
            <person name="Jarju S."/>
            <person name="Secka A."/>
            <person name="Antonio M."/>
            <person name="Oren A."/>
            <person name="Chaudhuri R.R."/>
            <person name="La Ragione R."/>
            <person name="Hildebrand F."/>
            <person name="Pallen M.J."/>
        </authorList>
    </citation>
    <scope>NUCLEOTIDE SEQUENCE</scope>
    <source>
        <strain evidence="10">ChiGjej3B3-7149</strain>
    </source>
</reference>
<dbReference type="PROSITE" id="PS00073">
    <property type="entry name" value="ACYL_COA_DH_2"/>
    <property type="match status" value="1"/>
</dbReference>
<evidence type="ECO:0000256" key="6">
    <source>
        <dbReference type="RuleBase" id="RU362125"/>
    </source>
</evidence>
<evidence type="ECO:0000259" key="7">
    <source>
        <dbReference type="Pfam" id="PF00441"/>
    </source>
</evidence>
<dbReference type="FunFam" id="1.20.140.10:FF:000001">
    <property type="entry name" value="Acyl-CoA dehydrogenase"/>
    <property type="match status" value="1"/>
</dbReference>
<dbReference type="PANTHER" id="PTHR43884">
    <property type="entry name" value="ACYL-COA DEHYDROGENASE"/>
    <property type="match status" value="1"/>
</dbReference>
<dbReference type="InterPro" id="IPR013786">
    <property type="entry name" value="AcylCoA_DH/ox_N"/>
</dbReference>
<evidence type="ECO:0000259" key="8">
    <source>
        <dbReference type="Pfam" id="PF02770"/>
    </source>
</evidence>
<keyword evidence="3 6" id="KW-0285">Flavoprotein</keyword>
<evidence type="ECO:0000256" key="3">
    <source>
        <dbReference type="ARBA" id="ARBA00022630"/>
    </source>
</evidence>
<dbReference type="InterPro" id="IPR036250">
    <property type="entry name" value="AcylCo_DH-like_C"/>
</dbReference>
<reference evidence="10" key="1">
    <citation type="submission" date="2020-10" db="EMBL/GenBank/DDBJ databases">
        <authorList>
            <person name="Gilroy R."/>
        </authorList>
    </citation>
    <scope>NUCLEOTIDE SEQUENCE</scope>
    <source>
        <strain evidence="10">ChiGjej3B3-7149</strain>
    </source>
</reference>
<dbReference type="EMBL" id="DVHH01000162">
    <property type="protein sequence ID" value="HIR55275.1"/>
    <property type="molecule type" value="Genomic_DNA"/>
</dbReference>
<organism evidence="10 11">
    <name type="scientific">Candidatus Scatomorpha intestinigallinarum</name>
    <dbReference type="NCBI Taxonomy" id="2840923"/>
    <lineage>
        <taxon>Bacteria</taxon>
        <taxon>Bacillati</taxon>
        <taxon>Bacillota</taxon>
        <taxon>Clostridia</taxon>
        <taxon>Eubacteriales</taxon>
        <taxon>Candidatus Scatomorpha</taxon>
    </lineage>
</organism>
<dbReference type="Gene3D" id="1.10.540.10">
    <property type="entry name" value="Acyl-CoA dehydrogenase/oxidase, N-terminal domain"/>
    <property type="match status" value="1"/>
</dbReference>
<dbReference type="PANTHER" id="PTHR43884:SF12">
    <property type="entry name" value="ISOVALERYL-COA DEHYDROGENASE, MITOCHONDRIAL-RELATED"/>
    <property type="match status" value="1"/>
</dbReference>
<dbReference type="InterPro" id="IPR009075">
    <property type="entry name" value="AcylCo_DH/oxidase_C"/>
</dbReference>
<dbReference type="Pfam" id="PF00441">
    <property type="entry name" value="Acyl-CoA_dh_1"/>
    <property type="match status" value="1"/>
</dbReference>
<evidence type="ECO:0000256" key="4">
    <source>
        <dbReference type="ARBA" id="ARBA00022827"/>
    </source>
</evidence>
<feature type="domain" description="Acyl-CoA oxidase/dehydrogenase middle" evidence="8">
    <location>
        <begin position="119"/>
        <end position="214"/>
    </location>
</feature>
<keyword evidence="5 6" id="KW-0560">Oxidoreductase</keyword>
<dbReference type="SUPFAM" id="SSF47203">
    <property type="entry name" value="Acyl-CoA dehydrogenase C-terminal domain-like"/>
    <property type="match status" value="1"/>
</dbReference>
<dbReference type="SUPFAM" id="SSF56645">
    <property type="entry name" value="Acyl-CoA dehydrogenase NM domain-like"/>
    <property type="match status" value="1"/>
</dbReference>
<feature type="domain" description="Acyl-CoA dehydrogenase/oxidase N-terminal" evidence="9">
    <location>
        <begin position="4"/>
        <end position="112"/>
    </location>
</feature>
<dbReference type="InterPro" id="IPR046373">
    <property type="entry name" value="Acyl-CoA_Oxase/DH_mid-dom_sf"/>
</dbReference>
<dbReference type="InterPro" id="IPR009100">
    <property type="entry name" value="AcylCoA_DH/oxidase_NM_dom_sf"/>
</dbReference>
<dbReference type="InterPro" id="IPR006091">
    <property type="entry name" value="Acyl-CoA_Oxase/DH_mid-dom"/>
</dbReference>
<evidence type="ECO:0000259" key="9">
    <source>
        <dbReference type="Pfam" id="PF02771"/>
    </source>
</evidence>
<comment type="similarity">
    <text evidence="2 6">Belongs to the acyl-CoA dehydrogenase family.</text>
</comment>
<dbReference type="GO" id="GO:0050660">
    <property type="term" value="F:flavin adenine dinucleotide binding"/>
    <property type="evidence" value="ECO:0007669"/>
    <property type="project" value="InterPro"/>
</dbReference>
<dbReference type="GO" id="GO:0003995">
    <property type="term" value="F:acyl-CoA dehydrogenase activity"/>
    <property type="evidence" value="ECO:0007669"/>
    <property type="project" value="InterPro"/>
</dbReference>
<sequence>MKLTENQEMYLNLFNEFVQQEVAPRIKELDEVDEYPIWMRDRMAELGFTRLVAPEEYGGFGESMTTLLMLIIEASKYNNNLASILNCSNNANKLLSFANQEQIDRFLPMIVDEGKFMGMAYTEPSGGSDSRAISTTAVLDGDEWVINGTKSFISYRCAVGSWQVSAKTVDPETGKEGISVFLVAADAPGITYGAHYKKFGWCGSDTGDIYFKNCRVPKWSLCGQLNKGLRISLGTLDGARLVIAARAVGYAKGAYEKALDYATQRIAFGKPLSDFQVLQHYIADMYSSIQVGEGYLMYLASLLDNGESIAKGASIAKLFCTEEAQKICEKAMQLCGGMGLLKDFGLSRYYEDARVLTIGEGTSEIQKNIIFKSIMADR</sequence>
<dbReference type="Gene3D" id="1.20.140.10">
    <property type="entry name" value="Butyryl-CoA Dehydrogenase, subunit A, domain 3"/>
    <property type="match status" value="1"/>
</dbReference>
<accession>A0A9D1DM13</accession>
<dbReference type="Gene3D" id="2.40.110.10">
    <property type="entry name" value="Butyryl-CoA Dehydrogenase, subunit A, domain 2"/>
    <property type="match status" value="1"/>
</dbReference>
<feature type="domain" description="Acyl-CoA dehydrogenase/oxidase C-terminal" evidence="7">
    <location>
        <begin position="226"/>
        <end position="374"/>
    </location>
</feature>
<keyword evidence="4 6" id="KW-0274">FAD</keyword>
<dbReference type="Pfam" id="PF02770">
    <property type="entry name" value="Acyl-CoA_dh_M"/>
    <property type="match status" value="1"/>
</dbReference>
<dbReference type="Pfam" id="PF02771">
    <property type="entry name" value="Acyl-CoA_dh_N"/>
    <property type="match status" value="1"/>
</dbReference>
<dbReference type="AlphaFoldDB" id="A0A9D1DM13"/>
<gene>
    <name evidence="10" type="ORF">IAD36_06775</name>
</gene>
<comment type="cofactor">
    <cofactor evidence="1 6">
        <name>FAD</name>
        <dbReference type="ChEBI" id="CHEBI:57692"/>
    </cofactor>
</comment>
<evidence type="ECO:0000256" key="1">
    <source>
        <dbReference type="ARBA" id="ARBA00001974"/>
    </source>
</evidence>
<proteinExistence type="inferred from homology"/>
<evidence type="ECO:0000256" key="5">
    <source>
        <dbReference type="ARBA" id="ARBA00023002"/>
    </source>
</evidence>
<evidence type="ECO:0000256" key="2">
    <source>
        <dbReference type="ARBA" id="ARBA00009347"/>
    </source>
</evidence>
<dbReference type="InterPro" id="IPR037069">
    <property type="entry name" value="AcylCoA_DH/ox_N_sf"/>
</dbReference>
<evidence type="ECO:0000313" key="11">
    <source>
        <dbReference type="Proteomes" id="UP000824238"/>
    </source>
</evidence>
<comment type="caution">
    <text evidence="10">The sequence shown here is derived from an EMBL/GenBank/DDBJ whole genome shotgun (WGS) entry which is preliminary data.</text>
</comment>
<dbReference type="Proteomes" id="UP000824238">
    <property type="component" value="Unassembled WGS sequence"/>
</dbReference>
<evidence type="ECO:0000313" key="10">
    <source>
        <dbReference type="EMBL" id="HIR55275.1"/>
    </source>
</evidence>